<dbReference type="InterPro" id="IPR023298">
    <property type="entry name" value="ATPase_P-typ_TM_dom_sf"/>
</dbReference>
<dbReference type="CDD" id="cd02094">
    <property type="entry name" value="P-type_ATPase_Cu-like"/>
    <property type="match status" value="1"/>
</dbReference>
<dbReference type="NCBIfam" id="TIGR01525">
    <property type="entry name" value="ATPase-IB_hvy"/>
    <property type="match status" value="1"/>
</dbReference>
<dbReference type="GeneID" id="29695446"/>
<dbReference type="EC" id="3.6.3.4" evidence="15"/>
<dbReference type="GO" id="GO:0005524">
    <property type="term" value="F:ATP binding"/>
    <property type="evidence" value="ECO:0007669"/>
    <property type="project" value="UniProtKB-UniRule"/>
</dbReference>
<dbReference type="NCBIfam" id="TIGR01494">
    <property type="entry name" value="ATPase_P-type"/>
    <property type="match status" value="2"/>
</dbReference>
<dbReference type="InterPro" id="IPR009078">
    <property type="entry name" value="Ferritin-like_SF"/>
</dbReference>
<dbReference type="InterPro" id="IPR036412">
    <property type="entry name" value="HAD-like_sf"/>
</dbReference>
<dbReference type="InterPro" id="IPR008250">
    <property type="entry name" value="ATPase_P-typ_transduc_dom_A_sf"/>
</dbReference>
<feature type="transmembrane region" description="Helical" evidence="13">
    <location>
        <begin position="170"/>
        <end position="196"/>
    </location>
</feature>
<dbReference type="InterPro" id="IPR001757">
    <property type="entry name" value="P_typ_ATPase"/>
</dbReference>
<feature type="transmembrane region" description="Helical" evidence="13">
    <location>
        <begin position="243"/>
        <end position="261"/>
    </location>
</feature>
<dbReference type="InterPro" id="IPR023299">
    <property type="entry name" value="ATPase_P-typ_cyto_dom_N"/>
</dbReference>
<dbReference type="InterPro" id="IPR018303">
    <property type="entry name" value="ATPase_P-typ_P_site"/>
</dbReference>
<evidence type="ECO:0000256" key="3">
    <source>
        <dbReference type="ARBA" id="ARBA00022475"/>
    </source>
</evidence>
<keyword evidence="12 13" id="KW-0472">Membrane</keyword>
<dbReference type="Proteomes" id="UP000008394">
    <property type="component" value="Chromosome"/>
</dbReference>
<dbReference type="NCBIfam" id="TIGR01511">
    <property type="entry name" value="ATPase-IB1_Cu"/>
    <property type="match status" value="1"/>
</dbReference>
<evidence type="ECO:0000259" key="14">
    <source>
        <dbReference type="SMART" id="SM00746"/>
    </source>
</evidence>
<proteinExistence type="inferred from homology"/>
<dbReference type="PRINTS" id="PR00943">
    <property type="entry name" value="CUATPASE"/>
</dbReference>
<evidence type="ECO:0000256" key="1">
    <source>
        <dbReference type="ARBA" id="ARBA00004651"/>
    </source>
</evidence>
<keyword evidence="7" id="KW-0813">Transport</keyword>
<keyword evidence="11" id="KW-0186">Copper</keyword>
<accession>A0A806FHQ2</accession>
<name>A0A806FHQ2_BIFAN</name>
<evidence type="ECO:0000256" key="4">
    <source>
        <dbReference type="ARBA" id="ARBA00022692"/>
    </source>
</evidence>
<dbReference type="SMART" id="SM00746">
    <property type="entry name" value="TRASH"/>
    <property type="match status" value="1"/>
</dbReference>
<keyword evidence="15" id="KW-0378">Hydrolase</keyword>
<dbReference type="Gene3D" id="1.10.620.20">
    <property type="entry name" value="Ribonucleotide Reductase, subunit A"/>
    <property type="match status" value="1"/>
</dbReference>
<dbReference type="Gene3D" id="3.40.1110.10">
    <property type="entry name" value="Calcium-transporting ATPase, cytoplasmic domain N"/>
    <property type="match status" value="1"/>
</dbReference>
<dbReference type="SFLD" id="SFLDG00002">
    <property type="entry name" value="C1.7:_P-type_atpase_like"/>
    <property type="match status" value="1"/>
</dbReference>
<dbReference type="Pfam" id="PF00702">
    <property type="entry name" value="Hydrolase"/>
    <property type="match status" value="1"/>
</dbReference>
<dbReference type="GO" id="GO:0043682">
    <property type="term" value="F:P-type divalent copper transporter activity"/>
    <property type="evidence" value="ECO:0007669"/>
    <property type="project" value="TreeGrafter"/>
</dbReference>
<comment type="subcellular location">
    <subcellularLocation>
        <location evidence="1">Cell membrane</location>
        <topology evidence="1">Multi-pass membrane protein</topology>
    </subcellularLocation>
</comment>
<gene>
    <name evidence="15" type="ORF">BALAC2494_00208</name>
</gene>
<evidence type="ECO:0000256" key="13">
    <source>
        <dbReference type="RuleBase" id="RU362081"/>
    </source>
</evidence>
<feature type="transmembrane region" description="Helical" evidence="13">
    <location>
        <begin position="273"/>
        <end position="290"/>
    </location>
</feature>
<dbReference type="Gene3D" id="2.70.150.10">
    <property type="entry name" value="Calcium-transporting ATPase, cytoplasmic transduction domain A"/>
    <property type="match status" value="1"/>
</dbReference>
<feature type="transmembrane region" description="Helical" evidence="13">
    <location>
        <begin position="6"/>
        <end position="23"/>
    </location>
</feature>
<dbReference type="EMBL" id="CP002915">
    <property type="protein sequence ID" value="AEK30495.1"/>
    <property type="molecule type" value="Genomic_DNA"/>
</dbReference>
<dbReference type="Pfam" id="PF00122">
    <property type="entry name" value="E1-E2_ATPase"/>
    <property type="match status" value="1"/>
</dbReference>
<dbReference type="FunFam" id="2.70.150.10:FF:000020">
    <property type="entry name" value="Copper-exporting P-type ATPase A"/>
    <property type="match status" value="1"/>
</dbReference>
<evidence type="ECO:0000256" key="10">
    <source>
        <dbReference type="ARBA" id="ARBA00022989"/>
    </source>
</evidence>
<dbReference type="InterPro" id="IPR008972">
    <property type="entry name" value="Cupredoxin"/>
</dbReference>
<dbReference type="SUPFAM" id="SSF56784">
    <property type="entry name" value="HAD-like"/>
    <property type="match status" value="1"/>
</dbReference>
<dbReference type="SFLD" id="SFLDS00003">
    <property type="entry name" value="Haloacid_Dehalogenase"/>
    <property type="match status" value="1"/>
</dbReference>
<evidence type="ECO:0000256" key="6">
    <source>
        <dbReference type="ARBA" id="ARBA00022741"/>
    </source>
</evidence>
<evidence type="ECO:0000256" key="9">
    <source>
        <dbReference type="ARBA" id="ARBA00022967"/>
    </source>
</evidence>
<dbReference type="InterPro" id="IPR028096">
    <property type="entry name" value="EfeO_Cupredoxin"/>
</dbReference>
<dbReference type="PANTHER" id="PTHR43520">
    <property type="entry name" value="ATP7, ISOFORM B"/>
    <property type="match status" value="1"/>
</dbReference>
<evidence type="ECO:0000256" key="7">
    <source>
        <dbReference type="ARBA" id="ARBA00022796"/>
    </source>
</evidence>
<keyword evidence="4 13" id="KW-0812">Transmembrane</keyword>
<dbReference type="GO" id="GO:0005507">
    <property type="term" value="F:copper ion binding"/>
    <property type="evidence" value="ECO:0007669"/>
    <property type="project" value="TreeGrafter"/>
</dbReference>
<feature type="domain" description="TRASH" evidence="14">
    <location>
        <begin position="896"/>
        <end position="934"/>
    </location>
</feature>
<keyword evidence="3 13" id="KW-1003">Cell membrane</keyword>
<dbReference type="Pfam" id="PF13473">
    <property type="entry name" value="Cupredoxin_1"/>
    <property type="match status" value="1"/>
</dbReference>
<evidence type="ECO:0000313" key="16">
    <source>
        <dbReference type="Proteomes" id="UP000008394"/>
    </source>
</evidence>
<dbReference type="GO" id="GO:0055070">
    <property type="term" value="P:copper ion homeostasis"/>
    <property type="evidence" value="ECO:0007669"/>
    <property type="project" value="TreeGrafter"/>
</dbReference>
<feature type="transmembrane region" description="Helical" evidence="13">
    <location>
        <begin position="452"/>
        <end position="475"/>
    </location>
</feature>
<organism evidence="15 16">
    <name type="scientific">Bifidobacterium animalis subsp. lactis CNCM I-2494</name>
    <dbReference type="NCBI Taxonomy" id="1042403"/>
    <lineage>
        <taxon>Bacteria</taxon>
        <taxon>Bacillati</taxon>
        <taxon>Actinomycetota</taxon>
        <taxon>Actinomycetes</taxon>
        <taxon>Bifidobacteriales</taxon>
        <taxon>Bifidobacteriaceae</taxon>
        <taxon>Bifidobacterium</taxon>
    </lineage>
</organism>
<dbReference type="GO" id="GO:0005886">
    <property type="term" value="C:plasma membrane"/>
    <property type="evidence" value="ECO:0007669"/>
    <property type="project" value="UniProtKB-SubCell"/>
</dbReference>
<dbReference type="InterPro" id="IPR023214">
    <property type="entry name" value="HAD_sf"/>
</dbReference>
<feature type="transmembrane region" description="Helical" evidence="13">
    <location>
        <begin position="811"/>
        <end position="832"/>
    </location>
</feature>
<evidence type="ECO:0000256" key="11">
    <source>
        <dbReference type="ARBA" id="ARBA00023008"/>
    </source>
</evidence>
<keyword evidence="7" id="KW-0406">Ion transport</keyword>
<protein>
    <submittedName>
        <fullName evidence="15">Copper-exporting ATPase</fullName>
        <ecNumber evidence="15">3.6.3.4</ecNumber>
    </submittedName>
</protein>
<dbReference type="InterPro" id="IPR007029">
    <property type="entry name" value="YHS_dom"/>
</dbReference>
<dbReference type="SUPFAM" id="SSF81665">
    <property type="entry name" value="Calcium ATPase, transmembrane domain M"/>
    <property type="match status" value="1"/>
</dbReference>
<evidence type="ECO:0000256" key="8">
    <source>
        <dbReference type="ARBA" id="ARBA00022840"/>
    </source>
</evidence>
<dbReference type="KEGG" id="bnm:BALAC2494_00208"/>
<dbReference type="SUPFAM" id="SSF49503">
    <property type="entry name" value="Cupredoxins"/>
    <property type="match status" value="1"/>
</dbReference>
<dbReference type="SFLD" id="SFLDF00027">
    <property type="entry name" value="p-type_atpase"/>
    <property type="match status" value="1"/>
</dbReference>
<evidence type="ECO:0000313" key="15">
    <source>
        <dbReference type="EMBL" id="AEK30495.1"/>
    </source>
</evidence>
<dbReference type="GO" id="GO:0016887">
    <property type="term" value="F:ATP hydrolysis activity"/>
    <property type="evidence" value="ECO:0007669"/>
    <property type="project" value="InterPro"/>
</dbReference>
<dbReference type="PROSITE" id="PS01229">
    <property type="entry name" value="COF_2"/>
    <property type="match status" value="1"/>
</dbReference>
<dbReference type="Pfam" id="PF04945">
    <property type="entry name" value="YHS"/>
    <property type="match status" value="1"/>
</dbReference>
<dbReference type="Gene3D" id="2.60.40.420">
    <property type="entry name" value="Cupredoxins - blue copper proteins"/>
    <property type="match status" value="1"/>
</dbReference>
<dbReference type="InterPro" id="IPR027256">
    <property type="entry name" value="P-typ_ATPase_IB"/>
</dbReference>
<feature type="transmembrane region" description="Helical" evidence="13">
    <location>
        <begin position="424"/>
        <end position="446"/>
    </location>
</feature>
<keyword evidence="8 13" id="KW-0067">ATP-binding</keyword>
<dbReference type="PANTHER" id="PTHR43520:SF8">
    <property type="entry name" value="P-TYPE CU(+) TRANSPORTER"/>
    <property type="match status" value="1"/>
</dbReference>
<dbReference type="PRINTS" id="PR00119">
    <property type="entry name" value="CATATPASE"/>
</dbReference>
<dbReference type="GO" id="GO:0016491">
    <property type="term" value="F:oxidoreductase activity"/>
    <property type="evidence" value="ECO:0007669"/>
    <property type="project" value="InterPro"/>
</dbReference>
<dbReference type="InterPro" id="IPR059000">
    <property type="entry name" value="ATPase_P-type_domA"/>
</dbReference>
<dbReference type="InterPro" id="IPR044492">
    <property type="entry name" value="P_typ_ATPase_HD_dom"/>
</dbReference>
<comment type="similarity">
    <text evidence="2 13">Belongs to the cation transport ATPase (P-type) (TC 3.A.3) family. Type IB subfamily.</text>
</comment>
<dbReference type="InterPro" id="IPR011017">
    <property type="entry name" value="TRASH_dom"/>
</dbReference>
<dbReference type="AlphaFoldDB" id="A0A806FHQ2"/>
<dbReference type="SUPFAM" id="SSF81653">
    <property type="entry name" value="Calcium ATPase, transduction domain A"/>
    <property type="match status" value="1"/>
</dbReference>
<feature type="transmembrane region" description="Helical" evidence="13">
    <location>
        <begin position="786"/>
        <end position="805"/>
    </location>
</feature>
<keyword evidence="7" id="KW-0187">Copper transport</keyword>
<feature type="transmembrane region" description="Helical" evidence="13">
    <location>
        <begin position="202"/>
        <end position="223"/>
    </location>
</feature>
<evidence type="ECO:0000256" key="5">
    <source>
        <dbReference type="ARBA" id="ARBA00022723"/>
    </source>
</evidence>
<reference evidence="15 16" key="1">
    <citation type="journal article" date="2011" name="J. Bacteriol.">
        <title>Genome Sequence of the Probiotic Strain Bifidobacterium animalis subsp. lactis CNCM I-2494.</title>
        <authorList>
            <person name="Chervaux C."/>
            <person name="Grimaldi C."/>
            <person name="Bolotin A."/>
            <person name="Quinquis B."/>
            <person name="Legrain-Raspaud S."/>
            <person name="van Hylckama Vlieg J.E."/>
            <person name="Denariaz G."/>
            <person name="Smokvina T."/>
        </authorList>
    </citation>
    <scope>NUCLEOTIDE SEQUENCE [LARGE SCALE GENOMIC DNA]</scope>
    <source>
        <strain evidence="15 16">CNCM I-2494</strain>
    </source>
</reference>
<sequence>MTLVWSILVAVALTAFIVWFFFAPRKAHKAQVSQGMQTAHVVVRGGYEPSLIEVKAGTPIVLDFDRKESGECSSHVVFPELGIDRTLQAFAHTEVRLPALAPGEYPFACGMNMLHGMLRVTGKGNGETAAAESNGVSEATGLSDAEQLEQLQSADDAEREHEIGELKRRLIVGIAFTVPELLIAMLPMIPAVGAWMAHTLPAWVMSPWLQLILTAPVMFYCGWPVHRTGWLAIAHRAPEMNSLVTTGTCVAFLYSLFVTIWPDALPVGSREPYYEAVATIITLMILGQLFEAKAQAGTGAAIKALVGLRVNTAHVVTEHGMRDIPTADVAVGDIIEVRPGESLPIDGIVVSGHTSIDESMVTGESMPVAVGEGASVVGSTVNGNGTIRYRATRVGSQTVLAQIIRLVRNAQTSKAPIQRIADRVAGVFVPVVMIIAVWTFVFWQMAPMPLHVLYGIVCAISVLVIACPCALGLATPLSITIATGKGAQYGVLFRSAQALENTHRIDTVVLDKTGTITVGKPQVVDVVGLADDDGGPIDVSHMAKIPGFSYVAAVEAKSEHPLAEAIVQAYRSEVQAPHGALPQVRDFHNEPGGGVSGHVEGHRVVVGNERFVQAHVDEDAAVSKRVHDAVEQMAEKARTPVVAAVDGVVIAVVAVADALKETSAQAIEALQMRGIDVVMLTGDHEATAQAIARELGITHAVAQVTPADKEAVVRELQNQHRVVAMVGDGINDAPALARADVGMAMGSGTDVAVESADVTLMNSSLESVVTAIDLSDRTMRNIHQNLGFALGYNGLGIPVAAGVLYPLWHVLLSPMIAGAAMAFSSLSVVLNANRLHAFVPNHAKPVRRGARTPLNLRFALPSQTLQSCGTHTDCRHESITEHEHKEHTMAHQEHIDPICGMVVDPKDAADTRVYDGRTIYFCSKHCAGVFDEDPAKYEVGQ</sequence>
<dbReference type="InterPro" id="IPR012348">
    <property type="entry name" value="RNR-like"/>
</dbReference>
<evidence type="ECO:0000256" key="2">
    <source>
        <dbReference type="ARBA" id="ARBA00006024"/>
    </source>
</evidence>
<evidence type="ECO:0000256" key="12">
    <source>
        <dbReference type="ARBA" id="ARBA00023136"/>
    </source>
</evidence>
<dbReference type="RefSeq" id="WP_012619904.1">
    <property type="nucleotide sequence ID" value="NC_017215.1"/>
</dbReference>
<dbReference type="Gene3D" id="3.40.50.1000">
    <property type="entry name" value="HAD superfamily/HAD-like"/>
    <property type="match status" value="1"/>
</dbReference>
<dbReference type="PROSITE" id="PS00154">
    <property type="entry name" value="ATPASE_E1_E2"/>
    <property type="match status" value="1"/>
</dbReference>
<keyword evidence="10 13" id="KW-1133">Transmembrane helix</keyword>
<keyword evidence="6 13" id="KW-0547">Nucleotide-binding</keyword>
<keyword evidence="9" id="KW-1278">Translocase</keyword>
<keyword evidence="5 13" id="KW-0479">Metal-binding</keyword>
<dbReference type="SUPFAM" id="SSF47240">
    <property type="entry name" value="Ferritin-like"/>
    <property type="match status" value="1"/>
</dbReference>